<comment type="cofactor">
    <cofactor evidence="6">
        <name>Mg(2+)</name>
        <dbReference type="ChEBI" id="CHEBI:18420"/>
    </cofactor>
    <text evidence="6">Binds 1 Mg(2+) ion per monomer.</text>
</comment>
<accession>A0ABV4G7J3</accession>
<dbReference type="CDD" id="cd05254">
    <property type="entry name" value="dTDP_HR_like_SDR_e"/>
    <property type="match status" value="1"/>
</dbReference>
<evidence type="ECO:0000256" key="2">
    <source>
        <dbReference type="ARBA" id="ARBA00010944"/>
    </source>
</evidence>
<dbReference type="EMBL" id="JBGBZN010000001">
    <property type="protein sequence ID" value="MEY9467877.1"/>
    <property type="molecule type" value="Genomic_DNA"/>
</dbReference>
<gene>
    <name evidence="8" type="ORF">ABH992_000276</name>
</gene>
<comment type="catalytic activity">
    <reaction evidence="5 6">
        <text>dTDP-beta-L-rhamnose + NADP(+) = dTDP-4-dehydro-beta-L-rhamnose + NADPH + H(+)</text>
        <dbReference type="Rhea" id="RHEA:21796"/>
        <dbReference type="ChEBI" id="CHEBI:15378"/>
        <dbReference type="ChEBI" id="CHEBI:57510"/>
        <dbReference type="ChEBI" id="CHEBI:57783"/>
        <dbReference type="ChEBI" id="CHEBI:58349"/>
        <dbReference type="ChEBI" id="CHEBI:62830"/>
        <dbReference type="EC" id="1.1.1.133"/>
    </reaction>
</comment>
<keyword evidence="6" id="KW-0521">NADP</keyword>
<sequence>MGYRKALALGQGCGRAAACRHQKPSILWASLMRILLTGTGGQVGGALQPLLARLGTIIAPDINEFDLSKPDRLVGGLDTFQPDLIINPAAYTAVDRAEDECELAFRINAGGPEVIAQWAAKRRVPLVHFSTDYVFDGSGKAPWREDSPTRPLSVYGASKLAGDTAICAAGGPHLIARTSWVYAAKGANFLRTIARLAAERKELRIVADQIGAPTTARTIANAIADIVLPNLSNLNELFARKGGVVNLVCVGETSWHGFASAIVTSLRSRGLPVEVERIVPIATADFPTKAKRPGNSRLDVSRLNRQFGVVTPTWQKALSLELNDFVALQHQAAQRANS</sequence>
<keyword evidence="9" id="KW-1185">Reference proteome</keyword>
<dbReference type="SUPFAM" id="SSF51735">
    <property type="entry name" value="NAD(P)-binding Rossmann-fold domains"/>
    <property type="match status" value="1"/>
</dbReference>
<protein>
    <recommendedName>
        <fullName evidence="4 6">dTDP-4-dehydrorhamnose reductase</fullName>
        <ecNumber evidence="3 6">1.1.1.133</ecNumber>
    </recommendedName>
</protein>
<evidence type="ECO:0000313" key="9">
    <source>
        <dbReference type="Proteomes" id="UP001565474"/>
    </source>
</evidence>
<evidence type="ECO:0000256" key="1">
    <source>
        <dbReference type="ARBA" id="ARBA00004781"/>
    </source>
</evidence>
<name>A0ABV4G7J3_9BRAD</name>
<dbReference type="EC" id="1.1.1.133" evidence="3 6"/>
<comment type="function">
    <text evidence="6">Catalyzes the reduction of dTDP-6-deoxy-L-lyxo-4-hexulose to yield dTDP-L-rhamnose.</text>
</comment>
<dbReference type="Gene3D" id="3.40.50.720">
    <property type="entry name" value="NAD(P)-binding Rossmann-like Domain"/>
    <property type="match status" value="1"/>
</dbReference>
<dbReference type="Pfam" id="PF04321">
    <property type="entry name" value="RmlD_sub_bind"/>
    <property type="match status" value="1"/>
</dbReference>
<evidence type="ECO:0000256" key="5">
    <source>
        <dbReference type="ARBA" id="ARBA00048200"/>
    </source>
</evidence>
<feature type="domain" description="RmlD-like substrate binding" evidence="7">
    <location>
        <begin position="32"/>
        <end position="324"/>
    </location>
</feature>
<evidence type="ECO:0000256" key="4">
    <source>
        <dbReference type="ARBA" id="ARBA00017099"/>
    </source>
</evidence>
<proteinExistence type="inferred from homology"/>
<comment type="similarity">
    <text evidence="2 6">Belongs to the dTDP-4-dehydrorhamnose reductase family.</text>
</comment>
<dbReference type="PANTHER" id="PTHR10491:SF4">
    <property type="entry name" value="METHIONINE ADENOSYLTRANSFERASE 2 SUBUNIT BETA"/>
    <property type="match status" value="1"/>
</dbReference>
<dbReference type="InterPro" id="IPR036291">
    <property type="entry name" value="NAD(P)-bd_dom_sf"/>
</dbReference>
<dbReference type="Proteomes" id="UP001565474">
    <property type="component" value="Unassembled WGS sequence"/>
</dbReference>
<dbReference type="InterPro" id="IPR005913">
    <property type="entry name" value="dTDP_dehydrorham_reduct"/>
</dbReference>
<dbReference type="PANTHER" id="PTHR10491">
    <property type="entry name" value="DTDP-4-DEHYDRORHAMNOSE REDUCTASE"/>
    <property type="match status" value="1"/>
</dbReference>
<dbReference type="NCBIfam" id="TIGR01214">
    <property type="entry name" value="rmlD"/>
    <property type="match status" value="1"/>
</dbReference>
<comment type="pathway">
    <text evidence="1 6">Carbohydrate biosynthesis; dTDP-L-rhamnose biosynthesis.</text>
</comment>
<dbReference type="InterPro" id="IPR029903">
    <property type="entry name" value="RmlD-like-bd"/>
</dbReference>
<dbReference type="GO" id="GO:0008831">
    <property type="term" value="F:dTDP-4-dehydrorhamnose reductase activity"/>
    <property type="evidence" value="ECO:0007669"/>
    <property type="project" value="UniProtKB-EC"/>
</dbReference>
<evidence type="ECO:0000313" key="8">
    <source>
        <dbReference type="EMBL" id="MEY9467877.1"/>
    </source>
</evidence>
<reference evidence="8 9" key="1">
    <citation type="submission" date="2024-07" db="EMBL/GenBank/DDBJ databases">
        <title>Genomic Encyclopedia of Type Strains, Phase V (KMG-V): Genome sequencing to study the core and pangenomes of soil and plant-associated prokaryotes.</title>
        <authorList>
            <person name="Whitman W."/>
        </authorList>
    </citation>
    <scope>NUCLEOTIDE SEQUENCE [LARGE SCALE GENOMIC DNA]</scope>
    <source>
        <strain evidence="8 9">USDA 222</strain>
    </source>
</reference>
<dbReference type="Gene3D" id="3.90.25.10">
    <property type="entry name" value="UDP-galactose 4-epimerase, domain 1"/>
    <property type="match status" value="1"/>
</dbReference>
<evidence type="ECO:0000256" key="6">
    <source>
        <dbReference type="RuleBase" id="RU364082"/>
    </source>
</evidence>
<organism evidence="8 9">
    <name type="scientific">Bradyrhizobium yuanmingense</name>
    <dbReference type="NCBI Taxonomy" id="108015"/>
    <lineage>
        <taxon>Bacteria</taxon>
        <taxon>Pseudomonadati</taxon>
        <taxon>Pseudomonadota</taxon>
        <taxon>Alphaproteobacteria</taxon>
        <taxon>Hyphomicrobiales</taxon>
        <taxon>Nitrobacteraceae</taxon>
        <taxon>Bradyrhizobium</taxon>
    </lineage>
</organism>
<comment type="caution">
    <text evidence="8">The sequence shown here is derived from an EMBL/GenBank/DDBJ whole genome shotgun (WGS) entry which is preliminary data.</text>
</comment>
<keyword evidence="6 8" id="KW-0560">Oxidoreductase</keyword>
<evidence type="ECO:0000259" key="7">
    <source>
        <dbReference type="Pfam" id="PF04321"/>
    </source>
</evidence>
<evidence type="ECO:0000256" key="3">
    <source>
        <dbReference type="ARBA" id="ARBA00012929"/>
    </source>
</evidence>